<dbReference type="InterPro" id="IPR051311">
    <property type="entry name" value="DedA_domain"/>
</dbReference>
<evidence type="ECO:0000259" key="7">
    <source>
        <dbReference type="PROSITE" id="PS50206"/>
    </source>
</evidence>
<evidence type="ECO:0000256" key="4">
    <source>
        <dbReference type="ARBA" id="ARBA00022989"/>
    </source>
</evidence>
<protein>
    <submittedName>
        <fullName evidence="8">Sulfurtransferase</fullName>
    </submittedName>
</protein>
<dbReference type="PANTHER" id="PTHR42709">
    <property type="entry name" value="ALKALINE PHOSPHATASE LIKE PROTEIN"/>
    <property type="match status" value="1"/>
</dbReference>
<evidence type="ECO:0000256" key="1">
    <source>
        <dbReference type="ARBA" id="ARBA00004651"/>
    </source>
</evidence>
<dbReference type="InterPro" id="IPR032816">
    <property type="entry name" value="VTT_dom"/>
</dbReference>
<dbReference type="SUPFAM" id="SSF52821">
    <property type="entry name" value="Rhodanese/Cell cycle control phosphatase"/>
    <property type="match status" value="1"/>
</dbReference>
<evidence type="ECO:0000256" key="3">
    <source>
        <dbReference type="ARBA" id="ARBA00022692"/>
    </source>
</evidence>
<accession>A0A845I4Y7</accession>
<name>A0A845I4Y7_9BURK</name>
<feature type="transmembrane region" description="Helical" evidence="6">
    <location>
        <begin position="135"/>
        <end position="158"/>
    </location>
</feature>
<dbReference type="GO" id="GO:0005886">
    <property type="term" value="C:plasma membrane"/>
    <property type="evidence" value="ECO:0007669"/>
    <property type="project" value="UniProtKB-SubCell"/>
</dbReference>
<dbReference type="AlphaFoldDB" id="A0A845I4Y7"/>
<dbReference type="Gene3D" id="3.40.250.10">
    <property type="entry name" value="Rhodanese-like domain"/>
    <property type="match status" value="1"/>
</dbReference>
<dbReference type="Pfam" id="PF09335">
    <property type="entry name" value="VTT_dom"/>
    <property type="match status" value="1"/>
</dbReference>
<keyword evidence="2" id="KW-1003">Cell membrane</keyword>
<dbReference type="SMART" id="SM00450">
    <property type="entry name" value="RHOD"/>
    <property type="match status" value="1"/>
</dbReference>
<feature type="transmembrane region" description="Helical" evidence="6">
    <location>
        <begin position="12"/>
        <end position="41"/>
    </location>
</feature>
<keyword evidence="9" id="KW-1185">Reference proteome</keyword>
<gene>
    <name evidence="8" type="ORF">GTP23_18895</name>
</gene>
<comment type="caution">
    <text evidence="8">The sequence shown here is derived from an EMBL/GenBank/DDBJ whole genome shotgun (WGS) entry which is preliminary data.</text>
</comment>
<organism evidence="8 9">
    <name type="scientific">Duganella fentianensis</name>
    <dbReference type="NCBI Taxonomy" id="2692177"/>
    <lineage>
        <taxon>Bacteria</taxon>
        <taxon>Pseudomonadati</taxon>
        <taxon>Pseudomonadota</taxon>
        <taxon>Betaproteobacteria</taxon>
        <taxon>Burkholderiales</taxon>
        <taxon>Oxalobacteraceae</taxon>
        <taxon>Telluria group</taxon>
        <taxon>Duganella</taxon>
    </lineage>
</organism>
<evidence type="ECO:0000313" key="9">
    <source>
        <dbReference type="Proteomes" id="UP000444316"/>
    </source>
</evidence>
<dbReference type="PROSITE" id="PS50206">
    <property type="entry name" value="RHODANESE_3"/>
    <property type="match status" value="1"/>
</dbReference>
<evidence type="ECO:0000256" key="5">
    <source>
        <dbReference type="ARBA" id="ARBA00023136"/>
    </source>
</evidence>
<comment type="subcellular location">
    <subcellularLocation>
        <location evidence="1">Cell membrane</location>
        <topology evidence="1">Multi-pass membrane protein</topology>
    </subcellularLocation>
</comment>
<feature type="domain" description="Rhodanese" evidence="7">
    <location>
        <begin position="217"/>
        <end position="308"/>
    </location>
</feature>
<dbReference type="EMBL" id="WWCL01000004">
    <property type="protein sequence ID" value="MYN47115.1"/>
    <property type="molecule type" value="Genomic_DNA"/>
</dbReference>
<keyword evidence="5 6" id="KW-0472">Membrane</keyword>
<dbReference type="RefSeq" id="WP_161036526.1">
    <property type="nucleotide sequence ID" value="NZ_WWCL01000004.1"/>
</dbReference>
<proteinExistence type="predicted"/>
<dbReference type="InterPro" id="IPR036873">
    <property type="entry name" value="Rhodanese-like_dom_sf"/>
</dbReference>
<evidence type="ECO:0000256" key="6">
    <source>
        <dbReference type="SAM" id="Phobius"/>
    </source>
</evidence>
<keyword evidence="8" id="KW-0808">Transferase</keyword>
<feature type="transmembrane region" description="Helical" evidence="6">
    <location>
        <begin position="170"/>
        <end position="189"/>
    </location>
</feature>
<keyword evidence="3 6" id="KW-0812">Transmembrane</keyword>
<feature type="transmembrane region" description="Helical" evidence="6">
    <location>
        <begin position="47"/>
        <end position="68"/>
    </location>
</feature>
<sequence>MANLILLLQEYGVLIVFGVVLVEQIGLPIPAFPILIVAGAFAVDGGISWPAALAVSLLACLISDYFWFRAGRYFGKRILRLLCQISLSPDYCVSQTEDNFNRWGPKALVVAKFIPGFNTIAPPLAGALGTSNATFLGFSVAGALLWSGSGIALGAAFHTQIDQVLDILNTMGSTALMVLGGLLVLFIVYKYVERRRFRQAVDIERLTVEELKRLLAQGHQPVLVDARSVTAQLLDPAVPGALAYNGGDPIPELAALDKDHPIIVYCSCPNDVTAAQVAKHLVSHGFHRARPLLGGLDAWKAEFGAAQAAAGSTGNSAAAH</sequence>
<evidence type="ECO:0000313" key="8">
    <source>
        <dbReference type="EMBL" id="MYN47115.1"/>
    </source>
</evidence>
<dbReference type="Pfam" id="PF00581">
    <property type="entry name" value="Rhodanese"/>
    <property type="match status" value="1"/>
</dbReference>
<keyword evidence="4 6" id="KW-1133">Transmembrane helix</keyword>
<dbReference type="InterPro" id="IPR001763">
    <property type="entry name" value="Rhodanese-like_dom"/>
</dbReference>
<reference evidence="8" key="1">
    <citation type="submission" date="2019-12" db="EMBL/GenBank/DDBJ databases">
        <title>Novel species isolated from a subtropical stream in China.</title>
        <authorList>
            <person name="Lu H."/>
        </authorList>
    </citation>
    <scope>NUCLEOTIDE SEQUENCE [LARGE SCALE GENOMIC DNA]</scope>
    <source>
        <strain evidence="8">FT93W</strain>
    </source>
</reference>
<dbReference type="GO" id="GO:0016740">
    <property type="term" value="F:transferase activity"/>
    <property type="evidence" value="ECO:0007669"/>
    <property type="project" value="UniProtKB-KW"/>
</dbReference>
<dbReference type="PANTHER" id="PTHR42709:SF6">
    <property type="entry name" value="UNDECAPRENYL PHOSPHATE TRANSPORTER A"/>
    <property type="match status" value="1"/>
</dbReference>
<dbReference type="Proteomes" id="UP000444316">
    <property type="component" value="Unassembled WGS sequence"/>
</dbReference>
<evidence type="ECO:0000256" key="2">
    <source>
        <dbReference type="ARBA" id="ARBA00022475"/>
    </source>
</evidence>